<feature type="transmembrane region" description="Helical" evidence="1">
    <location>
        <begin position="484"/>
        <end position="503"/>
    </location>
</feature>
<proteinExistence type="predicted"/>
<keyword evidence="3" id="KW-1185">Reference proteome</keyword>
<evidence type="ECO:0000256" key="1">
    <source>
        <dbReference type="SAM" id="Phobius"/>
    </source>
</evidence>
<sequence>MPETVASPGSAPGRLLERAVRRIPSDWRLPLGVLAGTQAIWLVWWAAYYPALLSFDSVMYTWQVTTGNVSSDHSVLYDGFVWLALHLPGQFGLLTLLQTTAASACLAYACVAMRDLGVRARWTVPAALLTAAFPSTGAFVVYVWKDVPFTLCGLLVFAASARLIALRKLPVEGAWWRPGSRRFDLLMLATSLLGLGLFRNNGVGVALVAGLALVLVLPGLRVRVSALVLAAVVIPVVCQLWLFSAMGVKQPPSDAVFAMNYSDVAVAYQEASYLFTPADVAVLKAVAPMSTWKQGANCYSADALTNTSAPFDHTVAREHSTELVGMWTKVLKERPDIILGARICRGHIAWAPFSDRTAPGASTIIPGIARVPHYWGFTDPAGSANPATGTISPAGRMVGSPYLPALDSHPFSKKLNKAATWVNLLFRVPQLDWIIWRGATWCYLGYAALACYAIGRRRPAVYALGGVMLGLQLTLVAANPAELYRYNVVPLFIGPLCLGLIAARRGTEPRAAAEPVKEQREPAELTA</sequence>
<feature type="transmembrane region" description="Helical" evidence="1">
    <location>
        <begin position="27"/>
        <end position="47"/>
    </location>
</feature>
<evidence type="ECO:0000313" key="3">
    <source>
        <dbReference type="Proteomes" id="UP001422759"/>
    </source>
</evidence>
<protein>
    <recommendedName>
        <fullName evidence="4">Dolichyl-phosphate-mannose-protein mannosyltransferase</fullName>
    </recommendedName>
</protein>
<feature type="transmembrane region" description="Helical" evidence="1">
    <location>
        <begin position="460"/>
        <end position="478"/>
    </location>
</feature>
<evidence type="ECO:0008006" key="4">
    <source>
        <dbReference type="Google" id="ProtNLM"/>
    </source>
</evidence>
<gene>
    <name evidence="2" type="ORF">GCM10009760_03350</name>
</gene>
<accession>A0ABP5KG55</accession>
<keyword evidence="1" id="KW-0812">Transmembrane</keyword>
<dbReference type="Proteomes" id="UP001422759">
    <property type="component" value="Unassembled WGS sequence"/>
</dbReference>
<comment type="caution">
    <text evidence="2">The sequence shown here is derived from an EMBL/GenBank/DDBJ whole genome shotgun (WGS) entry which is preliminary data.</text>
</comment>
<feature type="transmembrane region" description="Helical" evidence="1">
    <location>
        <begin position="91"/>
        <end position="110"/>
    </location>
</feature>
<reference evidence="3" key="1">
    <citation type="journal article" date="2019" name="Int. J. Syst. Evol. Microbiol.">
        <title>The Global Catalogue of Microorganisms (GCM) 10K type strain sequencing project: providing services to taxonomists for standard genome sequencing and annotation.</title>
        <authorList>
            <consortium name="The Broad Institute Genomics Platform"/>
            <consortium name="The Broad Institute Genome Sequencing Center for Infectious Disease"/>
            <person name="Wu L."/>
            <person name="Ma J."/>
        </authorList>
    </citation>
    <scope>NUCLEOTIDE SEQUENCE [LARGE SCALE GENOMIC DNA]</scope>
    <source>
        <strain evidence="3">JCM 14560</strain>
    </source>
</reference>
<organism evidence="2 3">
    <name type="scientific">Kitasatospora kazusensis</name>
    <dbReference type="NCBI Taxonomy" id="407974"/>
    <lineage>
        <taxon>Bacteria</taxon>
        <taxon>Bacillati</taxon>
        <taxon>Actinomycetota</taxon>
        <taxon>Actinomycetes</taxon>
        <taxon>Kitasatosporales</taxon>
        <taxon>Streptomycetaceae</taxon>
        <taxon>Kitasatospora</taxon>
    </lineage>
</organism>
<dbReference type="EMBL" id="BAAANT010000001">
    <property type="protein sequence ID" value="GAA2130621.1"/>
    <property type="molecule type" value="Genomic_DNA"/>
</dbReference>
<feature type="transmembrane region" description="Helical" evidence="1">
    <location>
        <begin position="122"/>
        <end position="141"/>
    </location>
</feature>
<keyword evidence="1" id="KW-0472">Membrane</keyword>
<feature type="transmembrane region" description="Helical" evidence="1">
    <location>
        <begin position="185"/>
        <end position="218"/>
    </location>
</feature>
<keyword evidence="1" id="KW-1133">Transmembrane helix</keyword>
<feature type="transmembrane region" description="Helical" evidence="1">
    <location>
        <begin position="224"/>
        <end position="243"/>
    </location>
</feature>
<name>A0ABP5KG55_9ACTN</name>
<dbReference type="RefSeq" id="WP_344459868.1">
    <property type="nucleotide sequence ID" value="NZ_BAAANT010000001.1"/>
</dbReference>
<evidence type="ECO:0000313" key="2">
    <source>
        <dbReference type="EMBL" id="GAA2130621.1"/>
    </source>
</evidence>